<evidence type="ECO:0000313" key="2">
    <source>
        <dbReference type="Proteomes" id="UP000095454"/>
    </source>
</evidence>
<proteinExistence type="predicted"/>
<accession>A0A174I080</accession>
<protein>
    <submittedName>
        <fullName evidence="1">Uncharacterized protein</fullName>
    </submittedName>
</protein>
<reference evidence="1 2" key="1">
    <citation type="submission" date="2015-09" db="EMBL/GenBank/DDBJ databases">
        <authorList>
            <consortium name="Pathogen Informatics"/>
        </authorList>
    </citation>
    <scope>NUCLEOTIDE SEQUENCE [LARGE SCALE GENOMIC DNA]</scope>
    <source>
        <strain evidence="1 2">2789STDY5834902</strain>
    </source>
</reference>
<evidence type="ECO:0000313" key="1">
    <source>
        <dbReference type="EMBL" id="CUO80662.1"/>
    </source>
</evidence>
<dbReference type="Proteomes" id="UP000095454">
    <property type="component" value="Unassembled WGS sequence"/>
</dbReference>
<dbReference type="EMBL" id="CZAQ01000001">
    <property type="protein sequence ID" value="CUO80662.1"/>
    <property type="molecule type" value="Genomic_DNA"/>
</dbReference>
<name>A0A174I080_9ACTN</name>
<dbReference type="AlphaFoldDB" id="A0A174I080"/>
<gene>
    <name evidence="1" type="ORF">ERS852514_00155</name>
</gene>
<organism evidence="1 2">
    <name type="scientific">Collinsella aerofaciens</name>
    <dbReference type="NCBI Taxonomy" id="74426"/>
    <lineage>
        <taxon>Bacteria</taxon>
        <taxon>Bacillati</taxon>
        <taxon>Actinomycetota</taxon>
        <taxon>Coriobacteriia</taxon>
        <taxon>Coriobacteriales</taxon>
        <taxon>Coriobacteriaceae</taxon>
        <taxon>Collinsella</taxon>
    </lineage>
</organism>
<sequence length="44" mass="4628">MPSVSGPGWAWTDADHLEFNGYVAEAIGADGDMVLTFTGQNSVI</sequence>
<dbReference type="RefSeq" id="WP_262348760.1">
    <property type="nucleotide sequence ID" value="NZ_CABIXX010000001.1"/>
</dbReference>